<dbReference type="CDD" id="cd00093">
    <property type="entry name" value="HTH_XRE"/>
    <property type="match status" value="1"/>
</dbReference>
<dbReference type="RefSeq" id="WP_156141669.1">
    <property type="nucleotide sequence ID" value="NZ_VCID01000431.1"/>
</dbReference>
<proteinExistence type="predicted"/>
<dbReference type="InterPro" id="IPR010982">
    <property type="entry name" value="Lambda_DNA-bd_dom_sf"/>
</dbReference>
<dbReference type="SMART" id="SM00530">
    <property type="entry name" value="HTH_XRE"/>
    <property type="match status" value="1"/>
</dbReference>
<name>A0A660A8B9_STRPY</name>
<accession>A0A660A8B9</accession>
<reference evidence="2 3" key="1">
    <citation type="submission" date="2019-05" db="EMBL/GenBank/DDBJ databases">
        <title>Novel genomic isolates of S.pyogenes and S.dysgalactiae subsp. equisimilis associated to necrotising fasciitis (NSTI).</title>
        <authorList>
            <person name="Barrantes I."/>
        </authorList>
    </citation>
    <scope>NUCLEOTIDE SEQUENCE [LARGE SCALE GENOMIC DNA]</scope>
    <source>
        <strain evidence="2 3">SPY6028</strain>
    </source>
</reference>
<sequence>MEKNNLQSFIAKRIRKIRLQRGMTQEQLEEKADLGVNYAYKLENLATNIKINTLEKVLNALDITITDFF</sequence>
<feature type="non-terminal residue" evidence="2">
    <location>
        <position position="69"/>
    </location>
</feature>
<dbReference type="InterPro" id="IPR001387">
    <property type="entry name" value="Cro/C1-type_HTH"/>
</dbReference>
<comment type="caution">
    <text evidence="2">The sequence shown here is derived from an EMBL/GenBank/DDBJ whole genome shotgun (WGS) entry which is preliminary data.</text>
</comment>
<evidence type="ECO:0000259" key="1">
    <source>
        <dbReference type="PROSITE" id="PS50943"/>
    </source>
</evidence>
<dbReference type="PROSITE" id="PS50943">
    <property type="entry name" value="HTH_CROC1"/>
    <property type="match status" value="1"/>
</dbReference>
<dbReference type="AlphaFoldDB" id="A0A660A8B9"/>
<dbReference type="EMBL" id="VCID01000431">
    <property type="protein sequence ID" value="TNY48365.1"/>
    <property type="molecule type" value="Genomic_DNA"/>
</dbReference>
<dbReference type="Proteomes" id="UP000316580">
    <property type="component" value="Unassembled WGS sequence"/>
</dbReference>
<feature type="domain" description="HTH cro/C1-type" evidence="1">
    <location>
        <begin position="14"/>
        <end position="68"/>
    </location>
</feature>
<dbReference type="SUPFAM" id="SSF47413">
    <property type="entry name" value="lambda repressor-like DNA-binding domains"/>
    <property type="match status" value="1"/>
</dbReference>
<gene>
    <name evidence="2" type="ORF">FGO82_02015</name>
</gene>
<dbReference type="GO" id="GO:0003677">
    <property type="term" value="F:DNA binding"/>
    <property type="evidence" value="ECO:0007669"/>
    <property type="project" value="InterPro"/>
</dbReference>
<dbReference type="Pfam" id="PF01381">
    <property type="entry name" value="HTH_3"/>
    <property type="match status" value="1"/>
</dbReference>
<protein>
    <submittedName>
        <fullName evidence="2">Helix-turn-helix transcriptional regulator</fullName>
    </submittedName>
</protein>
<evidence type="ECO:0000313" key="3">
    <source>
        <dbReference type="Proteomes" id="UP000316580"/>
    </source>
</evidence>
<dbReference type="Gene3D" id="1.10.260.40">
    <property type="entry name" value="lambda repressor-like DNA-binding domains"/>
    <property type="match status" value="1"/>
</dbReference>
<evidence type="ECO:0000313" key="2">
    <source>
        <dbReference type="EMBL" id="TNY48365.1"/>
    </source>
</evidence>
<organism evidence="2 3">
    <name type="scientific">Streptococcus pyogenes</name>
    <dbReference type="NCBI Taxonomy" id="1314"/>
    <lineage>
        <taxon>Bacteria</taxon>
        <taxon>Bacillati</taxon>
        <taxon>Bacillota</taxon>
        <taxon>Bacilli</taxon>
        <taxon>Lactobacillales</taxon>
        <taxon>Streptococcaceae</taxon>
        <taxon>Streptococcus</taxon>
    </lineage>
</organism>